<reference evidence="3" key="1">
    <citation type="journal article" date="2010" name="Science">
        <title>The genome of the Western clawed frog Xenopus tropicalis.</title>
        <authorList>
            <person name="Hellsten U."/>
            <person name="Harland R.M."/>
            <person name="Gilchrist M.J."/>
            <person name="Hendrix D."/>
            <person name="Jurka J."/>
            <person name="Kapitonov V."/>
            <person name="Ovcharenko I."/>
            <person name="Putnam N.H."/>
            <person name="Shu S."/>
            <person name="Taher L."/>
            <person name="Blitz I.L."/>
            <person name="Blumberg B."/>
            <person name="Dichmann D.S."/>
            <person name="Dubchak I."/>
            <person name="Amaya E."/>
            <person name="Detter J.C."/>
            <person name="Fletcher R."/>
            <person name="Gerhard D.S."/>
            <person name="Goodstein D."/>
            <person name="Graves T."/>
            <person name="Grigoriev I.V."/>
            <person name="Grimwood J."/>
            <person name="Kawashima T."/>
            <person name="Lindquist E."/>
            <person name="Lucas S.M."/>
            <person name="Mead P.E."/>
            <person name="Mitros T."/>
            <person name="Ogino H."/>
            <person name="Ohta Y."/>
            <person name="Poliakov A.V."/>
            <person name="Pollet N."/>
            <person name="Robert J."/>
            <person name="Salamov A."/>
            <person name="Sater A.K."/>
            <person name="Schmutz J."/>
            <person name="Terry A."/>
            <person name="Vize P.D."/>
            <person name="Warren W.C."/>
            <person name="Wells D."/>
            <person name="Wills A."/>
            <person name="Wilson R.K."/>
            <person name="Zimmerman L.B."/>
            <person name="Zorn A.M."/>
            <person name="Grainger R."/>
            <person name="Grammer T."/>
            <person name="Khokha M.K."/>
            <person name="Richardson P.M."/>
            <person name="Rokhsar D.S."/>
        </authorList>
    </citation>
    <scope>NUCLEOTIDE SEQUENCE [LARGE SCALE GENOMIC DNA]</scope>
    <source>
        <strain evidence="3">Nigerian</strain>
    </source>
</reference>
<keyword evidence="1" id="KW-0393">Immunoglobulin domain</keyword>
<dbReference type="Gene3D" id="2.60.40.10">
    <property type="entry name" value="Immunoglobulins"/>
    <property type="match status" value="1"/>
</dbReference>
<evidence type="ECO:0000256" key="1">
    <source>
        <dbReference type="ARBA" id="ARBA00023319"/>
    </source>
</evidence>
<dbReference type="InParanoid" id="A0A803JQA2"/>
<evidence type="ECO:0000259" key="2">
    <source>
        <dbReference type="PROSITE" id="PS50835"/>
    </source>
</evidence>
<dbReference type="SUPFAM" id="SSF48726">
    <property type="entry name" value="Immunoglobulin"/>
    <property type="match status" value="1"/>
</dbReference>
<dbReference type="CDD" id="cd00098">
    <property type="entry name" value="IgC1"/>
    <property type="match status" value="1"/>
</dbReference>
<dbReference type="AlphaFoldDB" id="A0A803JQA2"/>
<sequence>VKTGFLLEVGCKGDEIPAKQFVATLLHRYGKQPLPGLGMVYELSVGCKNSNVLYITKHWFCLIRKQRNALSCSATGFYPKEINITWISGGEVLSDHVLEKPHSALELPYRFLPTAESQGMEISCVVEHRALTEPLVQSLKVELTGENIRPIVAPCWAHSSSRLGPYLPNIGPMLSPYYPHISPRLVLY</sequence>
<dbReference type="PROSITE" id="PS50835">
    <property type="entry name" value="IG_LIKE"/>
    <property type="match status" value="1"/>
</dbReference>
<accession>A0A803JQA2</accession>
<dbReference type="InterPro" id="IPR003597">
    <property type="entry name" value="Ig_C1-set"/>
</dbReference>
<name>A0A803JQA2_XENTR</name>
<feature type="domain" description="Ig-like" evidence="2">
    <location>
        <begin position="70"/>
        <end position="142"/>
    </location>
</feature>
<dbReference type="InterPro" id="IPR036179">
    <property type="entry name" value="Ig-like_dom_sf"/>
</dbReference>
<dbReference type="InterPro" id="IPR007110">
    <property type="entry name" value="Ig-like_dom"/>
</dbReference>
<organism evidence="3">
    <name type="scientific">Xenopus tropicalis</name>
    <name type="common">Western clawed frog</name>
    <name type="synonym">Silurana tropicalis</name>
    <dbReference type="NCBI Taxonomy" id="8364"/>
    <lineage>
        <taxon>Eukaryota</taxon>
        <taxon>Metazoa</taxon>
        <taxon>Chordata</taxon>
        <taxon>Craniata</taxon>
        <taxon>Vertebrata</taxon>
        <taxon>Euteleostomi</taxon>
        <taxon>Amphibia</taxon>
        <taxon>Batrachia</taxon>
        <taxon>Anura</taxon>
        <taxon>Pipoidea</taxon>
        <taxon>Pipidae</taxon>
        <taxon>Xenopodinae</taxon>
        <taxon>Xenopus</taxon>
        <taxon>Silurana</taxon>
    </lineage>
</organism>
<dbReference type="InterPro" id="IPR050380">
    <property type="entry name" value="Immune_Resp_Modulators"/>
</dbReference>
<evidence type="ECO:0000313" key="3">
    <source>
        <dbReference type="Ensembl" id="ENSXETP00000110162"/>
    </source>
</evidence>
<reference evidence="3" key="2">
    <citation type="submission" date="2021-03" db="UniProtKB">
        <authorList>
            <consortium name="Ensembl"/>
        </authorList>
    </citation>
    <scope>IDENTIFICATION</scope>
</reference>
<dbReference type="PANTHER" id="PTHR23411">
    <property type="entry name" value="TAPASIN"/>
    <property type="match status" value="1"/>
</dbReference>
<dbReference type="InterPro" id="IPR013783">
    <property type="entry name" value="Ig-like_fold"/>
</dbReference>
<dbReference type="Pfam" id="PF07654">
    <property type="entry name" value="C1-set"/>
    <property type="match status" value="1"/>
</dbReference>
<proteinExistence type="predicted"/>
<dbReference type="Ensembl" id="ENSXETT00000114980">
    <property type="protein sequence ID" value="ENSXETP00000110162"/>
    <property type="gene ID" value="ENSXETG00000041990"/>
</dbReference>
<dbReference type="SMART" id="SM00407">
    <property type="entry name" value="IGc1"/>
    <property type="match status" value="1"/>
</dbReference>
<protein>
    <recommendedName>
        <fullName evidence="2">Ig-like domain-containing protein</fullName>
    </recommendedName>
</protein>